<accession>A0A2S5CKG6</accession>
<protein>
    <submittedName>
        <fullName evidence="2">Uncharacterized protein</fullName>
    </submittedName>
</protein>
<proteinExistence type="predicted"/>
<evidence type="ECO:0000313" key="3">
    <source>
        <dbReference type="Proteomes" id="UP000237423"/>
    </source>
</evidence>
<feature type="transmembrane region" description="Helical" evidence="1">
    <location>
        <begin position="7"/>
        <end position="25"/>
    </location>
</feature>
<comment type="caution">
    <text evidence="2">The sequence shown here is derived from an EMBL/GenBank/DDBJ whole genome shotgun (WGS) entry which is preliminary data.</text>
</comment>
<name>A0A2S5CKG6_9GAMM</name>
<evidence type="ECO:0000256" key="1">
    <source>
        <dbReference type="SAM" id="Phobius"/>
    </source>
</evidence>
<dbReference type="Proteomes" id="UP000237423">
    <property type="component" value="Unassembled WGS sequence"/>
</dbReference>
<dbReference type="EMBL" id="PGFZ01000006">
    <property type="protein sequence ID" value="POZ51310.1"/>
    <property type="molecule type" value="Genomic_DNA"/>
</dbReference>
<keyword evidence="1" id="KW-0472">Membrane</keyword>
<reference evidence="2 3" key="1">
    <citation type="submission" date="2017-11" db="EMBL/GenBank/DDBJ databases">
        <title>Draft Genome Sequence of Methylobacter psychrotolerans Sph1T, an Obligate Methanotroph from Low-Temperature Environments.</title>
        <authorList>
            <person name="Oshkin I.Y."/>
            <person name="Miroshnikov K."/>
            <person name="Belova S.E."/>
            <person name="Korzhenkov A."/>
            <person name="Toshchakov S.V."/>
            <person name="Dedysh S.N."/>
        </authorList>
    </citation>
    <scope>NUCLEOTIDE SEQUENCE [LARGE SCALE GENOMIC DNA]</scope>
    <source>
        <strain evidence="2 3">Sph1</strain>
    </source>
</reference>
<keyword evidence="1" id="KW-1133">Transmembrane helix</keyword>
<dbReference type="AlphaFoldDB" id="A0A2S5CKG6"/>
<gene>
    <name evidence="2" type="ORF">AADEFJLK_02758</name>
</gene>
<sequence length="200" mass="21063">MIITRTAIEGVIAVVIAIQVVIAAGAGQADVRLDVRPTPYCAIAELELFYAVIRFIIRVKIIFDRQLATAVYQQQIVAVVIETDTPDLADVTREHIGKLNRIGTATVGQHVHPVIFGDQIGIVAPAAEHIVIAGAAIEGIVAAKVHQRVVARQAIEGVVAVVIAVQGVIAAGAGQAEVRLDVRSAPHCAVAELELLDEVG</sequence>
<evidence type="ECO:0000313" key="2">
    <source>
        <dbReference type="EMBL" id="POZ51310.1"/>
    </source>
</evidence>
<keyword evidence="1" id="KW-0812">Transmembrane</keyword>
<organism evidence="2 3">
    <name type="scientific">Methylovulum psychrotolerans</name>
    <dbReference type="NCBI Taxonomy" id="1704499"/>
    <lineage>
        <taxon>Bacteria</taxon>
        <taxon>Pseudomonadati</taxon>
        <taxon>Pseudomonadota</taxon>
        <taxon>Gammaproteobacteria</taxon>
        <taxon>Methylococcales</taxon>
        <taxon>Methylococcaceae</taxon>
        <taxon>Methylovulum</taxon>
    </lineage>
</organism>